<comment type="similarity">
    <text evidence="1">Belongs to the glycosyltransferase 2 family.</text>
</comment>
<proteinExistence type="inferred from homology"/>
<dbReference type="STRING" id="46506.AA415_02982"/>
<dbReference type="EMBL" id="LRGC01000022">
    <property type="protein sequence ID" value="KWR52265.1"/>
    <property type="molecule type" value="Genomic_DNA"/>
</dbReference>
<dbReference type="Gene3D" id="3.90.550.10">
    <property type="entry name" value="Spore Coat Polysaccharide Biosynthesis Protein SpsA, Chain A"/>
    <property type="match status" value="1"/>
</dbReference>
<reference evidence="5 6" key="1">
    <citation type="journal article" date="2016" name="BMC Genomics">
        <title>Type VI secretion systems of human gut Bacteroidales segregate into three genetic architectures, two of which are contained on mobile genetic elements.</title>
        <authorList>
            <person name="Coyne M.J."/>
            <person name="Roelofs K.G."/>
            <person name="Comstock L.E."/>
        </authorList>
    </citation>
    <scope>NUCLEOTIDE SEQUENCE [LARGE SCALE GENOMIC DNA]</scope>
    <source>
        <strain evidence="5 6">CL09T03C01</strain>
    </source>
</reference>
<evidence type="ECO:0000313" key="5">
    <source>
        <dbReference type="EMBL" id="KWR52265.1"/>
    </source>
</evidence>
<dbReference type="CDD" id="cd04186">
    <property type="entry name" value="GT_2_like_c"/>
    <property type="match status" value="1"/>
</dbReference>
<comment type="caution">
    <text evidence="5">The sequence shown here is derived from an EMBL/GenBank/DDBJ whole genome shotgun (WGS) entry which is preliminary data.</text>
</comment>
<dbReference type="PANTHER" id="PTHR43179">
    <property type="entry name" value="RHAMNOSYLTRANSFERASE WBBL"/>
    <property type="match status" value="1"/>
</dbReference>
<dbReference type="PATRIC" id="fig|46506.5.peg.3215"/>
<keyword evidence="2" id="KW-0328">Glycosyltransferase</keyword>
<evidence type="ECO:0000313" key="6">
    <source>
        <dbReference type="Proteomes" id="UP000056419"/>
    </source>
</evidence>
<evidence type="ECO:0000259" key="4">
    <source>
        <dbReference type="Pfam" id="PF00535"/>
    </source>
</evidence>
<dbReference type="InterPro" id="IPR001173">
    <property type="entry name" value="Glyco_trans_2-like"/>
</dbReference>
<organism evidence="5 6">
    <name type="scientific">Bacteroides stercoris</name>
    <dbReference type="NCBI Taxonomy" id="46506"/>
    <lineage>
        <taxon>Bacteria</taxon>
        <taxon>Pseudomonadati</taxon>
        <taxon>Bacteroidota</taxon>
        <taxon>Bacteroidia</taxon>
        <taxon>Bacteroidales</taxon>
        <taxon>Bacteroidaceae</taxon>
        <taxon>Bacteroides</taxon>
    </lineage>
</organism>
<dbReference type="SUPFAM" id="SSF53448">
    <property type="entry name" value="Nucleotide-diphospho-sugar transferases"/>
    <property type="match status" value="1"/>
</dbReference>
<dbReference type="Pfam" id="PF00535">
    <property type="entry name" value="Glycos_transf_2"/>
    <property type="match status" value="1"/>
</dbReference>
<dbReference type="InterPro" id="IPR029044">
    <property type="entry name" value="Nucleotide-diphossugar_trans"/>
</dbReference>
<evidence type="ECO:0000256" key="2">
    <source>
        <dbReference type="ARBA" id="ARBA00022676"/>
    </source>
</evidence>
<name>A0A108T2M8_BACSE</name>
<dbReference type="GO" id="GO:0016757">
    <property type="term" value="F:glycosyltransferase activity"/>
    <property type="evidence" value="ECO:0007669"/>
    <property type="project" value="UniProtKB-KW"/>
</dbReference>
<dbReference type="Proteomes" id="UP000056419">
    <property type="component" value="Unassembled WGS sequence"/>
</dbReference>
<keyword evidence="6" id="KW-1185">Reference proteome</keyword>
<accession>A0A108T2M8</accession>
<dbReference type="RefSeq" id="WP_060386556.1">
    <property type="nucleotide sequence ID" value="NZ_LRGC01000022.1"/>
</dbReference>
<keyword evidence="3 5" id="KW-0808">Transferase</keyword>
<dbReference type="AlphaFoldDB" id="A0A108T2M8"/>
<dbReference type="PANTHER" id="PTHR43179:SF12">
    <property type="entry name" value="GALACTOFURANOSYLTRANSFERASE GLFT2"/>
    <property type="match status" value="1"/>
</dbReference>
<evidence type="ECO:0000256" key="3">
    <source>
        <dbReference type="ARBA" id="ARBA00022679"/>
    </source>
</evidence>
<sequence>MKALVSIITVNYNGLRDTCEMIDSFRNHETYPHYEIIVVDNGSRLPEAEEIQERYRSNLVPGGSLSGSPASDNPASFPPVKVVRNINNGFAGGNNAGLKAAGGDYLFFINNDTLIKEPVLDALVRRMECDPQRNGGVSPMLKFAACPDILQYAGFTPLSSLTLRNTSIGFMQQDGPRFRTPCETASLHGAAMMVSRQALQDAGPMTEIYFLFYEELDWSAQLRKAGYRLWYEPAAVVYHKESMTAKRGSPMREFYLSRARVLFARRNLRGIRKYLSCTYLCILAAPKKAAVYLLHGQGTLAKATLCGTYRGMFVQYR</sequence>
<feature type="domain" description="Glycosyltransferase 2-like" evidence="4">
    <location>
        <begin position="6"/>
        <end position="131"/>
    </location>
</feature>
<evidence type="ECO:0000256" key="1">
    <source>
        <dbReference type="ARBA" id="ARBA00006739"/>
    </source>
</evidence>
<gene>
    <name evidence="5" type="ORF">AA415_02982</name>
</gene>
<protein>
    <submittedName>
        <fullName evidence="5">N-glycosyltransferase</fullName>
    </submittedName>
</protein>